<dbReference type="GO" id="GO:0006355">
    <property type="term" value="P:regulation of DNA-templated transcription"/>
    <property type="evidence" value="ECO:0007669"/>
    <property type="project" value="InterPro"/>
</dbReference>
<dbReference type="Pfam" id="PF03704">
    <property type="entry name" value="BTAD"/>
    <property type="match status" value="1"/>
</dbReference>
<keyword evidence="3 5" id="KW-0238">DNA-binding</keyword>
<dbReference type="SUPFAM" id="SSF46894">
    <property type="entry name" value="C-terminal effector domain of the bipartite response regulators"/>
    <property type="match status" value="1"/>
</dbReference>
<dbReference type="Proteomes" id="UP000542742">
    <property type="component" value="Unassembled WGS sequence"/>
</dbReference>
<dbReference type="InterPro" id="IPR016032">
    <property type="entry name" value="Sig_transdc_resp-reg_C-effctor"/>
</dbReference>
<dbReference type="PROSITE" id="PS51755">
    <property type="entry name" value="OMPR_PHOB"/>
    <property type="match status" value="1"/>
</dbReference>
<dbReference type="InterPro" id="IPR051677">
    <property type="entry name" value="AfsR-DnrI-RedD_regulator"/>
</dbReference>
<keyword evidence="2" id="KW-0805">Transcription regulation</keyword>
<keyword evidence="8" id="KW-1185">Reference proteome</keyword>
<evidence type="ECO:0000256" key="5">
    <source>
        <dbReference type="PROSITE-ProRule" id="PRU01091"/>
    </source>
</evidence>
<evidence type="ECO:0000256" key="1">
    <source>
        <dbReference type="ARBA" id="ARBA00005820"/>
    </source>
</evidence>
<reference evidence="7 8" key="1">
    <citation type="submission" date="2020-08" db="EMBL/GenBank/DDBJ databases">
        <title>Sequencing the genomes of 1000 actinobacteria strains.</title>
        <authorList>
            <person name="Klenk H.-P."/>
        </authorList>
    </citation>
    <scope>NUCLEOTIDE SEQUENCE [LARGE SCALE GENOMIC DNA]</scope>
    <source>
        <strain evidence="7 8">DSM 45518</strain>
    </source>
</reference>
<comment type="caution">
    <text evidence="7">The sequence shown here is derived from an EMBL/GenBank/DDBJ whole genome shotgun (WGS) entry which is preliminary data.</text>
</comment>
<dbReference type="SUPFAM" id="SSF48452">
    <property type="entry name" value="TPR-like"/>
    <property type="match status" value="3"/>
</dbReference>
<organism evidence="7 8">
    <name type="scientific">Paractinoplanes abujensis</name>
    <dbReference type="NCBI Taxonomy" id="882441"/>
    <lineage>
        <taxon>Bacteria</taxon>
        <taxon>Bacillati</taxon>
        <taxon>Actinomycetota</taxon>
        <taxon>Actinomycetes</taxon>
        <taxon>Micromonosporales</taxon>
        <taxon>Micromonosporaceae</taxon>
        <taxon>Paractinoplanes</taxon>
    </lineage>
</organism>
<dbReference type="InterPro" id="IPR005158">
    <property type="entry name" value="BTAD"/>
</dbReference>
<dbReference type="InterPro" id="IPR011990">
    <property type="entry name" value="TPR-like_helical_dom_sf"/>
</dbReference>
<evidence type="ECO:0000259" key="6">
    <source>
        <dbReference type="PROSITE" id="PS51755"/>
    </source>
</evidence>
<feature type="DNA-binding region" description="OmpR/PhoB-type" evidence="5">
    <location>
        <begin position="1"/>
        <end position="59"/>
    </location>
</feature>
<dbReference type="Gene3D" id="1.25.40.10">
    <property type="entry name" value="Tetratricopeptide repeat domain"/>
    <property type="match status" value="3"/>
</dbReference>
<dbReference type="Gene3D" id="3.40.50.300">
    <property type="entry name" value="P-loop containing nucleotide triphosphate hydrolases"/>
    <property type="match status" value="1"/>
</dbReference>
<dbReference type="Pfam" id="PF13424">
    <property type="entry name" value="TPR_12"/>
    <property type="match status" value="2"/>
</dbReference>
<gene>
    <name evidence="7" type="ORF">BKA14_006620</name>
</gene>
<evidence type="ECO:0000256" key="2">
    <source>
        <dbReference type="ARBA" id="ARBA00023015"/>
    </source>
</evidence>
<dbReference type="SUPFAM" id="SSF52540">
    <property type="entry name" value="P-loop containing nucleoside triphosphate hydrolases"/>
    <property type="match status" value="1"/>
</dbReference>
<keyword evidence="4" id="KW-0804">Transcription</keyword>
<dbReference type="InterPro" id="IPR019734">
    <property type="entry name" value="TPR_rpt"/>
</dbReference>
<dbReference type="InterPro" id="IPR036388">
    <property type="entry name" value="WH-like_DNA-bd_sf"/>
</dbReference>
<comment type="similarity">
    <text evidence="1">Belongs to the AfsR/DnrI/RedD regulatory family.</text>
</comment>
<dbReference type="SMART" id="SM00028">
    <property type="entry name" value="TPR"/>
    <property type="match status" value="5"/>
</dbReference>
<evidence type="ECO:0000256" key="4">
    <source>
        <dbReference type="ARBA" id="ARBA00023163"/>
    </source>
</evidence>
<dbReference type="PRINTS" id="PR00364">
    <property type="entry name" value="DISEASERSIST"/>
</dbReference>
<dbReference type="GO" id="GO:0000160">
    <property type="term" value="P:phosphorelay signal transduction system"/>
    <property type="evidence" value="ECO:0007669"/>
    <property type="project" value="InterPro"/>
</dbReference>
<dbReference type="SMART" id="SM01043">
    <property type="entry name" value="BTAD"/>
    <property type="match status" value="1"/>
</dbReference>
<protein>
    <submittedName>
        <fullName evidence="7">DNA-binding SARP family transcriptional activator</fullName>
    </submittedName>
</protein>
<dbReference type="InterPro" id="IPR027417">
    <property type="entry name" value="P-loop_NTPase"/>
</dbReference>
<sequence length="949" mass="104052">MLLLHAGRVLSVAVLADAVWGADPPATAKGQLQTCVSRLRRLLPEGAIRSDPAGYCLTPGPGELDAAEFTRLVTEARARQDAELYRRALDLWHGDAAAGIDSHGVRLAADVLDQQHVAALEEWAELELATGRDRDLAGPLSAAVDRFPLQERLSGQLMRALFRSGRQAAALAEYRRVRAALRDDLGLDPGPELQDLHTSMLAGAVPLSPGQTPIRCLPRTVGDFTGRDELVRRLVGAIDTAGDAGPVIAVIDGMAGSGKTTLALHVATLLGDRYPDAHLFVDLRGHHAEQPLDPGAALLVLLRQLGVDSERIPPGLVDRIGLWRTELARRRALVLFDNAATSAQLADLMPTGPGSLALVTSRRRLVGLDGVHPESLPVLQPVEAVALLTRIAGERVRAEPVAAAEVVRRCGGLPLALRLAGARLAHRPRWGVADLVRRLGDSVLPELEAEDRSVVDAFAVSYRQLPDGLRRVFRLLGLCPAGFDVLTVAALTGLSLPDAREALDDLIDVHLIDEPEPDVYRLHDLLREYAAALASEIAREERVEALRGMLDLQLQAAAATNLPTYRSAVERDIGRLTPLRPDLLDAVIDPVARLEKERPYLRDYVDIAAGEPELIDYAWRLPRAGWRRLFMHGYLDDVYVMNERALTAVRRAGNRPAVATILNYLASVHYRRSQLDDAVRLLQECIAIRRTLPDKDSLARAMANLATLYCESGRWAECIELTFEVRRLAAARHGRDEINALANVYFHQGRWPEALRLYRLRLLNHLDIGDRTRIADSLFSLAVIKHASGLVSAAAARRQVQAALRLLQQENYPHGEATAQHELGLLLAVDELWPEAIAALRRAVEIAEQLDDRGREAMYCTGLGRALRHVGDRPAARMMLERGLRMAERSRQPYPLALARAGLGDDLIDDDPAEARRLLRLARESLAALSARQLPDVEASLALLEAVRA</sequence>
<evidence type="ECO:0000313" key="7">
    <source>
        <dbReference type="EMBL" id="MBB4696472.1"/>
    </source>
</evidence>
<dbReference type="PANTHER" id="PTHR35807">
    <property type="entry name" value="TRANSCRIPTIONAL REGULATOR REDD-RELATED"/>
    <property type="match status" value="1"/>
</dbReference>
<proteinExistence type="inferred from homology"/>
<dbReference type="InterPro" id="IPR042197">
    <property type="entry name" value="Apaf_helical"/>
</dbReference>
<dbReference type="InterPro" id="IPR001867">
    <property type="entry name" value="OmpR/PhoB-type_DNA-bd"/>
</dbReference>
<dbReference type="CDD" id="cd15831">
    <property type="entry name" value="BTAD"/>
    <property type="match status" value="1"/>
</dbReference>
<dbReference type="GO" id="GO:0003677">
    <property type="term" value="F:DNA binding"/>
    <property type="evidence" value="ECO:0007669"/>
    <property type="project" value="UniProtKB-UniRule"/>
</dbReference>
<evidence type="ECO:0000256" key="3">
    <source>
        <dbReference type="ARBA" id="ARBA00023125"/>
    </source>
</evidence>
<dbReference type="AlphaFoldDB" id="A0A7W7G513"/>
<accession>A0A7W7G513</accession>
<dbReference type="PANTHER" id="PTHR35807:SF1">
    <property type="entry name" value="TRANSCRIPTIONAL REGULATOR REDD"/>
    <property type="match status" value="1"/>
</dbReference>
<dbReference type="GO" id="GO:0043531">
    <property type="term" value="F:ADP binding"/>
    <property type="evidence" value="ECO:0007669"/>
    <property type="project" value="InterPro"/>
</dbReference>
<dbReference type="Pfam" id="PF13374">
    <property type="entry name" value="TPR_10"/>
    <property type="match status" value="1"/>
</dbReference>
<dbReference type="EMBL" id="JACHMF010000001">
    <property type="protein sequence ID" value="MBB4696472.1"/>
    <property type="molecule type" value="Genomic_DNA"/>
</dbReference>
<evidence type="ECO:0000313" key="8">
    <source>
        <dbReference type="Proteomes" id="UP000542742"/>
    </source>
</evidence>
<dbReference type="Gene3D" id="1.10.8.430">
    <property type="entry name" value="Helical domain of apoptotic protease-activating factors"/>
    <property type="match status" value="1"/>
</dbReference>
<dbReference type="Gene3D" id="1.10.10.10">
    <property type="entry name" value="Winged helix-like DNA-binding domain superfamily/Winged helix DNA-binding domain"/>
    <property type="match status" value="2"/>
</dbReference>
<dbReference type="RefSeq" id="WP_239093228.1">
    <property type="nucleotide sequence ID" value="NZ_BOMC01000059.1"/>
</dbReference>
<feature type="domain" description="OmpR/PhoB-type" evidence="6">
    <location>
        <begin position="1"/>
        <end position="59"/>
    </location>
</feature>
<name>A0A7W7G513_9ACTN</name>